<feature type="region of interest" description="Disordered" evidence="1">
    <location>
        <begin position="337"/>
        <end position="362"/>
    </location>
</feature>
<feature type="transmembrane region" description="Helical" evidence="2">
    <location>
        <begin position="207"/>
        <end position="228"/>
    </location>
</feature>
<feature type="compositionally biased region" description="Gly residues" evidence="1">
    <location>
        <begin position="33"/>
        <end position="51"/>
    </location>
</feature>
<keyword evidence="2" id="KW-0812">Transmembrane</keyword>
<comment type="caution">
    <text evidence="4">The sequence shown here is derived from an EMBL/GenBank/DDBJ whole genome shotgun (WGS) entry which is preliminary data.</text>
</comment>
<evidence type="ECO:0000256" key="1">
    <source>
        <dbReference type="SAM" id="MobiDB-lite"/>
    </source>
</evidence>
<proteinExistence type="predicted"/>
<dbReference type="Pfam" id="PF07898">
    <property type="entry name" value="DUF1676"/>
    <property type="match status" value="1"/>
</dbReference>
<evidence type="ECO:0000256" key="2">
    <source>
        <dbReference type="SAM" id="Phobius"/>
    </source>
</evidence>
<dbReference type="Proteomes" id="UP001160148">
    <property type="component" value="Unassembled WGS sequence"/>
</dbReference>
<evidence type="ECO:0000313" key="5">
    <source>
        <dbReference type="Proteomes" id="UP001160148"/>
    </source>
</evidence>
<gene>
    <name evidence="4" type="ORF">MEUPH1_LOCUS23107</name>
</gene>
<feature type="chain" id="PRO_5043348080" evidence="3">
    <location>
        <begin position="21"/>
        <end position="362"/>
    </location>
</feature>
<organism evidence="4 5">
    <name type="scientific">Macrosiphum euphorbiae</name>
    <name type="common">potato aphid</name>
    <dbReference type="NCBI Taxonomy" id="13131"/>
    <lineage>
        <taxon>Eukaryota</taxon>
        <taxon>Metazoa</taxon>
        <taxon>Ecdysozoa</taxon>
        <taxon>Arthropoda</taxon>
        <taxon>Hexapoda</taxon>
        <taxon>Insecta</taxon>
        <taxon>Pterygota</taxon>
        <taxon>Neoptera</taxon>
        <taxon>Paraneoptera</taxon>
        <taxon>Hemiptera</taxon>
        <taxon>Sternorrhyncha</taxon>
        <taxon>Aphidomorpha</taxon>
        <taxon>Aphidoidea</taxon>
        <taxon>Aphididae</taxon>
        <taxon>Macrosiphini</taxon>
        <taxon>Macrosiphum</taxon>
    </lineage>
</organism>
<dbReference type="InterPro" id="IPR012464">
    <property type="entry name" value="DUF1676"/>
</dbReference>
<protein>
    <submittedName>
        <fullName evidence="4">Uncharacterized protein</fullName>
    </submittedName>
</protein>
<feature type="transmembrane region" description="Helical" evidence="2">
    <location>
        <begin position="234"/>
        <end position="253"/>
    </location>
</feature>
<keyword evidence="2" id="KW-0472">Membrane</keyword>
<dbReference type="AlphaFoldDB" id="A0AAV0XK18"/>
<keyword evidence="2" id="KW-1133">Transmembrane helix</keyword>
<feature type="compositionally biased region" description="Basic and acidic residues" evidence="1">
    <location>
        <begin position="343"/>
        <end position="362"/>
    </location>
</feature>
<dbReference type="EMBL" id="CARXXK010000005">
    <property type="protein sequence ID" value="CAI6368785.1"/>
    <property type="molecule type" value="Genomic_DNA"/>
</dbReference>
<reference evidence="4 5" key="1">
    <citation type="submission" date="2023-01" db="EMBL/GenBank/DDBJ databases">
        <authorList>
            <person name="Whitehead M."/>
        </authorList>
    </citation>
    <scope>NUCLEOTIDE SEQUENCE [LARGE SCALE GENOMIC DNA]</scope>
</reference>
<sequence length="362" mass="39172">MAVLGVYLAKLMIFVGCVQCVLFSDGQSAGGQDVGGDGRVGGSVGDGGGGSEDVLDDDHLQNLHTSTVSTAVKSCLAGADPFLPCINEQAMAAIEQTESMESVVLDPGLEISRRPGTESFAAPRGVYSLGDNPYNVGAVIEAASSLLSRRTFCWDMSLLYPGLQMRIGPTYTGRGIIDFIVDPRRKFDDRSLGYGHMIFKRSLLPNVLATQISIASVIPIIFAAIYFLTKKAFILSKIALVVTSVVGYGSLFLHHSSKPFAGHSFGGHQPFEGQNPFGGSYHHHSPVGGHHHHQYHHPIGGHHNEFVGDIRGEKFYGNLNAFQQISSSKPSSLFRGVNYFPQDDDHNTKYSESADRNKKETQ</sequence>
<feature type="signal peptide" evidence="3">
    <location>
        <begin position="1"/>
        <end position="20"/>
    </location>
</feature>
<evidence type="ECO:0000313" key="4">
    <source>
        <dbReference type="EMBL" id="CAI6368785.1"/>
    </source>
</evidence>
<name>A0AAV0XK18_9HEMI</name>
<keyword evidence="3" id="KW-0732">Signal</keyword>
<dbReference type="PANTHER" id="PTHR21879:SF27">
    <property type="entry name" value="OSIRIS 10A"/>
    <property type="match status" value="1"/>
</dbReference>
<evidence type="ECO:0000256" key="3">
    <source>
        <dbReference type="SAM" id="SignalP"/>
    </source>
</evidence>
<dbReference type="GO" id="GO:0016020">
    <property type="term" value="C:membrane"/>
    <property type="evidence" value="ECO:0007669"/>
    <property type="project" value="TreeGrafter"/>
</dbReference>
<keyword evidence="5" id="KW-1185">Reference proteome</keyword>
<accession>A0AAV0XK18</accession>
<dbReference type="PANTHER" id="PTHR21879">
    <property type="entry name" value="FI03362P-RELATED-RELATED"/>
    <property type="match status" value="1"/>
</dbReference>
<feature type="region of interest" description="Disordered" evidence="1">
    <location>
        <begin position="33"/>
        <end position="52"/>
    </location>
</feature>